<name>A0A0U5FG73_XANCI</name>
<feature type="transmembrane region" description="Helical" evidence="1">
    <location>
        <begin position="22"/>
        <end position="45"/>
    </location>
</feature>
<dbReference type="Proteomes" id="UP000052230">
    <property type="component" value="Unassembled WGS sequence"/>
</dbReference>
<keyword evidence="1" id="KW-0812">Transmembrane</keyword>
<proteinExistence type="predicted"/>
<protein>
    <submittedName>
        <fullName evidence="2">Putative membrane protein</fullName>
    </submittedName>
</protein>
<dbReference type="EMBL" id="CCXZ01000115">
    <property type="protein sequence ID" value="CEG15903.1"/>
    <property type="molecule type" value="Genomic_DNA"/>
</dbReference>
<gene>
    <name evidence="2" type="ORF">XAC3562_230008</name>
</gene>
<evidence type="ECO:0000256" key="1">
    <source>
        <dbReference type="SAM" id="Phobius"/>
    </source>
</evidence>
<keyword evidence="3" id="KW-1185">Reference proteome</keyword>
<keyword evidence="1" id="KW-0472">Membrane</keyword>
<evidence type="ECO:0000313" key="3">
    <source>
        <dbReference type="Proteomes" id="UP000052230"/>
    </source>
</evidence>
<dbReference type="AlphaFoldDB" id="A0A0U5FG73"/>
<comment type="caution">
    <text evidence="2">The sequence shown here is derived from an EMBL/GenBank/DDBJ whole genome shotgun (WGS) entry which is preliminary data.</text>
</comment>
<sequence>MRLAARSSEVSLPAAAPLLQSLAFWLAAIMTGLTAVRSVLLTRLASRQLEPQRRWQTDTARAATRHATVPMHWSFAALVIGAALPKRALLLAAT</sequence>
<organism evidence="2 3">
    <name type="scientific">Xanthomonas citri pv. citri</name>
    <dbReference type="NCBI Taxonomy" id="611301"/>
    <lineage>
        <taxon>Bacteria</taxon>
        <taxon>Pseudomonadati</taxon>
        <taxon>Pseudomonadota</taxon>
        <taxon>Gammaproteobacteria</taxon>
        <taxon>Lysobacterales</taxon>
        <taxon>Lysobacteraceae</taxon>
        <taxon>Xanthomonas</taxon>
    </lineage>
</organism>
<accession>A0A0U5FG73</accession>
<evidence type="ECO:0000313" key="2">
    <source>
        <dbReference type="EMBL" id="CEG15903.1"/>
    </source>
</evidence>
<reference evidence="2 3" key="1">
    <citation type="submission" date="2014-09" db="EMBL/GenBank/DDBJ databases">
        <authorList>
            <person name="Regsiter A."/>
        </authorList>
    </citation>
    <scope>NUCLEOTIDE SEQUENCE [LARGE SCALE GENOMIC DNA]</scope>
</reference>
<keyword evidence="1" id="KW-1133">Transmembrane helix</keyword>